<dbReference type="InterPro" id="IPR023577">
    <property type="entry name" value="CYTH_domain"/>
</dbReference>
<organism evidence="3 4">
    <name type="scientific">Azospira oryzae</name>
    <dbReference type="NCBI Taxonomy" id="146939"/>
    <lineage>
        <taxon>Bacteria</taxon>
        <taxon>Pseudomonadati</taxon>
        <taxon>Pseudomonadota</taxon>
        <taxon>Betaproteobacteria</taxon>
        <taxon>Rhodocyclales</taxon>
        <taxon>Rhodocyclaceae</taxon>
        <taxon>Azospira</taxon>
    </lineage>
</organism>
<dbReference type="PROSITE" id="PS51708">
    <property type="entry name" value="CHAD"/>
    <property type="match status" value="1"/>
</dbReference>
<accession>A0ABY0IKZ9</accession>
<dbReference type="Pfam" id="PF05235">
    <property type="entry name" value="CHAD"/>
    <property type="match status" value="1"/>
</dbReference>
<evidence type="ECO:0000259" key="2">
    <source>
        <dbReference type="PROSITE" id="PS51708"/>
    </source>
</evidence>
<evidence type="ECO:0000313" key="3">
    <source>
        <dbReference type="EMBL" id="RZT75850.1"/>
    </source>
</evidence>
<name>A0ABY0IKZ9_9RHOO</name>
<dbReference type="SMART" id="SM01118">
    <property type="entry name" value="CYTH"/>
    <property type="match status" value="1"/>
</dbReference>
<sequence length="507" mass="56347">MALETELKLRLPPGGAARLLRHPLLAGSAPQRQRLLNTYYDTPDLELLGQRMALRHRRKGWDWLLTVKTANPASGGLARRNEWEAKVAPGQFDFSHVDDGDLRRWLEKRTPRLEAAFTTDFTRLAWIVEPAPGTRIEIALDRGTIQSKGQREPLGELELELLAGPETALFALARELSTALGERQALHPVAASKAERGYALFTGRRSPPQKARPAPLETNLTPLAACRSAALDCLQHLQANEAGAQRGDSPEYVHQVRVAIRRLRSLLKLFAPVLPEAFRQRWTGPWRDLGRGLGEARNWDVFLSETLPPLNAAFPGVAELTRLERHANSRSQAAHLAVRRLLGSPAYSRLLLEFSADLFALGEEPASQRPLADFAARRLDRRARQASRLARNLAELDHAGRHRLRIAFKKLRYAIEFLAPAGGNGAPYAQSLARLQEHLGRLNDLATARELLAPTLPARPGLVMGWLGGRSDLLLEELPAFLEDFLAQTAPWEKSPGKRNKTAKRSG</sequence>
<proteinExistence type="predicted"/>
<dbReference type="Pfam" id="PF01928">
    <property type="entry name" value="CYTH"/>
    <property type="match status" value="1"/>
</dbReference>
<dbReference type="Proteomes" id="UP000292136">
    <property type="component" value="Unassembled WGS sequence"/>
</dbReference>
<evidence type="ECO:0000259" key="1">
    <source>
        <dbReference type="PROSITE" id="PS51707"/>
    </source>
</evidence>
<comment type="caution">
    <text evidence="3">The sequence shown here is derived from an EMBL/GenBank/DDBJ whole genome shotgun (WGS) entry which is preliminary data.</text>
</comment>
<dbReference type="Gene3D" id="1.40.20.10">
    <property type="entry name" value="CHAD domain"/>
    <property type="match status" value="1"/>
</dbReference>
<dbReference type="SUPFAM" id="SSF55154">
    <property type="entry name" value="CYTH-like phosphatases"/>
    <property type="match status" value="1"/>
</dbReference>
<dbReference type="InterPro" id="IPR038186">
    <property type="entry name" value="CHAD_dom_sf"/>
</dbReference>
<evidence type="ECO:0000313" key="4">
    <source>
        <dbReference type="Proteomes" id="UP000292136"/>
    </source>
</evidence>
<dbReference type="RefSeq" id="WP_130460115.1">
    <property type="nucleotide sequence ID" value="NZ_SHKM01000003.1"/>
</dbReference>
<feature type="domain" description="CHAD" evidence="2">
    <location>
        <begin position="219"/>
        <end position="492"/>
    </location>
</feature>
<dbReference type="InterPro" id="IPR033469">
    <property type="entry name" value="CYTH-like_dom_sf"/>
</dbReference>
<dbReference type="SMART" id="SM00880">
    <property type="entry name" value="CHAD"/>
    <property type="match status" value="1"/>
</dbReference>
<dbReference type="PANTHER" id="PTHR39569">
    <property type="entry name" value="INORGANIC TRIPHOSPHATASE"/>
    <property type="match status" value="1"/>
</dbReference>
<reference evidence="3 4" key="1">
    <citation type="submission" date="2019-02" db="EMBL/GenBank/DDBJ databases">
        <title>Genomic Encyclopedia of Type Strains, Phase IV (KMG-IV): sequencing the most valuable type-strain genomes for metagenomic binning, comparative biology and taxonomic classification.</title>
        <authorList>
            <person name="Goeker M."/>
        </authorList>
    </citation>
    <scope>NUCLEOTIDE SEQUENCE [LARGE SCALE GENOMIC DNA]</scope>
    <source>
        <strain evidence="3 4">DSM 21223</strain>
    </source>
</reference>
<dbReference type="Gene3D" id="2.40.320.10">
    <property type="entry name" value="Hypothetical Protein Pfu-838710-001"/>
    <property type="match status" value="1"/>
</dbReference>
<dbReference type="InterPro" id="IPR039013">
    <property type="entry name" value="YgiF"/>
</dbReference>
<keyword evidence="4" id="KW-1185">Reference proteome</keyword>
<gene>
    <name evidence="3" type="ORF">EV678_3037</name>
</gene>
<dbReference type="CDD" id="cd07756">
    <property type="entry name" value="CYTH-like_Pase_CHAD"/>
    <property type="match status" value="1"/>
</dbReference>
<protein>
    <submittedName>
        <fullName evidence="3">Inorganic triphosphatase YgiF</fullName>
    </submittedName>
</protein>
<dbReference type="EMBL" id="SHKM01000003">
    <property type="protein sequence ID" value="RZT75850.1"/>
    <property type="molecule type" value="Genomic_DNA"/>
</dbReference>
<dbReference type="PANTHER" id="PTHR39569:SF1">
    <property type="entry name" value="INORGANIC TRIPHOSPHATASE"/>
    <property type="match status" value="1"/>
</dbReference>
<feature type="domain" description="CYTH" evidence="1">
    <location>
        <begin position="2"/>
        <end position="204"/>
    </location>
</feature>
<dbReference type="InterPro" id="IPR007899">
    <property type="entry name" value="CHAD_dom"/>
</dbReference>
<dbReference type="PROSITE" id="PS51707">
    <property type="entry name" value="CYTH"/>
    <property type="match status" value="1"/>
</dbReference>